<feature type="transmembrane region" description="Helical" evidence="2">
    <location>
        <begin position="319"/>
        <end position="338"/>
    </location>
</feature>
<dbReference type="Pfam" id="PF20108">
    <property type="entry name" value="DUF6498"/>
    <property type="match status" value="1"/>
</dbReference>
<feature type="transmembrane region" description="Helical" evidence="2">
    <location>
        <begin position="142"/>
        <end position="163"/>
    </location>
</feature>
<dbReference type="PATRIC" id="fig|1705389.3.peg.951"/>
<evidence type="ECO:0000256" key="1">
    <source>
        <dbReference type="SAM" id="MobiDB-lite"/>
    </source>
</evidence>
<keyword evidence="2" id="KW-1133">Transmembrane helix</keyword>
<sequence length="431" mass="45425">MPSSRLPDRLRALGRGRRPRAFSVAVATLLPLVGVVALGWNAAALMTLYWFELGIASGWALVRALFAGRPSEIERDGLIVGPLAQRRGGLSVPRTGVEVRVSSLLVLPVAAPILAVVWGVVGTLTVGVVADGGLSPRALDTVTLAVLAVFVGEGATTLVEYFGRGEYRDHSAQTATQGVFARGAAIFFGALFTVTVVAAGTLEGDAPISALDPDAIGLPLLLGIVAVKFAFDLASLYGDRLVALDESSALDLGFSYDPPPAEPVDGSLAEPVETVRQPPRTRVAGALTTPIGHPGLWYLAALPALGAALFALGGKWGTAVTLLAVAVALPLGLAAIGHELRHGLVEYRAGDDALVARDRLLGTALWRVEPWDETDLRVERSGLDRRLGTETVAIELRDDEYRIPGLADPEPILAVFDRRPDRPDESERSGD</sequence>
<keyword evidence="4" id="KW-1185">Reference proteome</keyword>
<reference evidence="3 4" key="1">
    <citation type="submission" date="2015-08" db="EMBL/GenBank/DDBJ databases">
        <title>Genomes of Isolates from Cabo Rojo, PR.</title>
        <authorList>
            <person name="Sanchez-Nieves R.L."/>
            <person name="Montalvo-Rodriguez R."/>
        </authorList>
    </citation>
    <scope>NUCLEOTIDE SEQUENCE [LARGE SCALE GENOMIC DNA]</scope>
    <source>
        <strain evidence="3 4">5</strain>
    </source>
</reference>
<dbReference type="InterPro" id="IPR045466">
    <property type="entry name" value="DUF6498"/>
</dbReference>
<dbReference type="EMBL" id="LIST01000001">
    <property type="protein sequence ID" value="KOX97933.1"/>
    <property type="molecule type" value="Genomic_DNA"/>
</dbReference>
<dbReference type="RefSeq" id="WP_053770617.1">
    <property type="nucleotide sequence ID" value="NZ_LIST01000001.1"/>
</dbReference>
<evidence type="ECO:0000256" key="2">
    <source>
        <dbReference type="SAM" id="Phobius"/>
    </source>
</evidence>
<feature type="transmembrane region" description="Helical" evidence="2">
    <location>
        <begin position="104"/>
        <end position="130"/>
    </location>
</feature>
<dbReference type="Proteomes" id="UP000037747">
    <property type="component" value="Unassembled WGS sequence"/>
</dbReference>
<proteinExistence type="predicted"/>
<feature type="transmembrane region" description="Helical" evidence="2">
    <location>
        <begin position="214"/>
        <end position="231"/>
    </location>
</feature>
<evidence type="ECO:0000313" key="3">
    <source>
        <dbReference type="EMBL" id="KOX97933.1"/>
    </source>
</evidence>
<gene>
    <name evidence="3" type="ORF">AMR74_03255</name>
</gene>
<dbReference type="OrthoDB" id="169315at2157"/>
<evidence type="ECO:0000313" key="4">
    <source>
        <dbReference type="Proteomes" id="UP000037747"/>
    </source>
</evidence>
<organism evidence="3 4">
    <name type="scientific">Halorubrum tropicale</name>
    <dbReference type="NCBI Taxonomy" id="1765655"/>
    <lineage>
        <taxon>Archaea</taxon>
        <taxon>Methanobacteriati</taxon>
        <taxon>Methanobacteriota</taxon>
        <taxon>Stenosarchaea group</taxon>
        <taxon>Halobacteria</taxon>
        <taxon>Halobacteriales</taxon>
        <taxon>Haloferacaceae</taxon>
        <taxon>Halorubrum</taxon>
    </lineage>
</organism>
<feature type="transmembrane region" description="Helical" evidence="2">
    <location>
        <begin position="184"/>
        <end position="202"/>
    </location>
</feature>
<accession>A0A0N0UB15</accession>
<comment type="caution">
    <text evidence="3">The sequence shown here is derived from an EMBL/GenBank/DDBJ whole genome shotgun (WGS) entry which is preliminary data.</text>
</comment>
<dbReference type="AlphaFoldDB" id="A0A0N0UB15"/>
<keyword evidence="2" id="KW-0472">Membrane</keyword>
<protein>
    <submittedName>
        <fullName evidence="3">Uncharacterized protein</fullName>
    </submittedName>
</protein>
<keyword evidence="2" id="KW-0812">Transmembrane</keyword>
<feature type="transmembrane region" description="Helical" evidence="2">
    <location>
        <begin position="296"/>
        <end position="313"/>
    </location>
</feature>
<feature type="compositionally biased region" description="Basic and acidic residues" evidence="1">
    <location>
        <begin position="416"/>
        <end position="431"/>
    </location>
</feature>
<feature type="transmembrane region" description="Helical" evidence="2">
    <location>
        <begin position="48"/>
        <end position="66"/>
    </location>
</feature>
<feature type="transmembrane region" description="Helical" evidence="2">
    <location>
        <begin position="21"/>
        <end position="42"/>
    </location>
</feature>
<dbReference type="STRING" id="1765655.AMR74_03255"/>
<feature type="region of interest" description="Disordered" evidence="1">
    <location>
        <begin position="412"/>
        <end position="431"/>
    </location>
</feature>
<name>A0A0N0UB15_9EURY</name>